<dbReference type="InterPro" id="IPR017930">
    <property type="entry name" value="Myb_dom"/>
</dbReference>
<dbReference type="SUPFAM" id="SSF46689">
    <property type="entry name" value="Homeodomain-like"/>
    <property type="match status" value="1"/>
</dbReference>
<dbReference type="GO" id="GO:0005634">
    <property type="term" value="C:nucleus"/>
    <property type="evidence" value="ECO:0007669"/>
    <property type="project" value="UniProtKB-SubCell"/>
</dbReference>
<dbReference type="PROSITE" id="PS51294">
    <property type="entry name" value="HTH_MYB"/>
    <property type="match status" value="1"/>
</dbReference>
<feature type="domain" description="HTH myb-type" evidence="8">
    <location>
        <begin position="217"/>
        <end position="277"/>
    </location>
</feature>
<keyword evidence="2" id="KW-0805">Transcription regulation</keyword>
<evidence type="ECO:0000256" key="2">
    <source>
        <dbReference type="ARBA" id="ARBA00023015"/>
    </source>
</evidence>
<dbReference type="EMBL" id="CABITT030000005">
    <property type="protein sequence ID" value="VVB04065.1"/>
    <property type="molecule type" value="Genomic_DNA"/>
</dbReference>
<dbReference type="Pfam" id="PF26575">
    <property type="entry name" value="HHO5_N"/>
    <property type="match status" value="1"/>
</dbReference>
<dbReference type="PANTHER" id="PTHR31003:SF20">
    <property type="entry name" value="TRANSCRIPTION FACTOR HHO1"/>
    <property type="match status" value="1"/>
</dbReference>
<feature type="region of interest" description="Disordered" evidence="7">
    <location>
        <begin position="181"/>
        <end position="228"/>
    </location>
</feature>
<protein>
    <recommendedName>
        <fullName evidence="8">HTH myb-type domain-containing protein</fullName>
    </recommendedName>
</protein>
<dbReference type="Gene3D" id="1.10.10.60">
    <property type="entry name" value="Homeodomain-like"/>
    <property type="match status" value="1"/>
</dbReference>
<reference evidence="9" key="1">
    <citation type="submission" date="2019-07" db="EMBL/GenBank/DDBJ databases">
        <authorList>
            <person name="Dittberner H."/>
        </authorList>
    </citation>
    <scope>NUCLEOTIDE SEQUENCE [LARGE SCALE GENOMIC DNA]</scope>
</reference>
<dbReference type="AlphaFoldDB" id="A0A565BRQ7"/>
<evidence type="ECO:0000256" key="7">
    <source>
        <dbReference type="SAM" id="MobiDB-lite"/>
    </source>
</evidence>
<evidence type="ECO:0000256" key="3">
    <source>
        <dbReference type="ARBA" id="ARBA00023125"/>
    </source>
</evidence>
<keyword evidence="10" id="KW-1185">Reference proteome</keyword>
<accession>A0A565BRQ7</accession>
<dbReference type="PANTHER" id="PTHR31003">
    <property type="entry name" value="MYB FAMILY TRANSCRIPTION FACTOR"/>
    <property type="match status" value="1"/>
</dbReference>
<evidence type="ECO:0000256" key="4">
    <source>
        <dbReference type="ARBA" id="ARBA00023163"/>
    </source>
</evidence>
<keyword evidence="4" id="KW-0804">Transcription</keyword>
<dbReference type="InterPro" id="IPR001005">
    <property type="entry name" value="SANT/Myb"/>
</dbReference>
<feature type="compositionally biased region" description="Basic residues" evidence="7">
    <location>
        <begin position="211"/>
        <end position="223"/>
    </location>
</feature>
<gene>
    <name evidence="9" type="ORF">ANE_LOCUS14509</name>
</gene>
<dbReference type="Proteomes" id="UP000489600">
    <property type="component" value="Unassembled WGS sequence"/>
</dbReference>
<evidence type="ECO:0000259" key="8">
    <source>
        <dbReference type="PROSITE" id="PS51294"/>
    </source>
</evidence>
<dbReference type="GO" id="GO:0003700">
    <property type="term" value="F:DNA-binding transcription factor activity"/>
    <property type="evidence" value="ECO:0007669"/>
    <property type="project" value="InterPro"/>
</dbReference>
<dbReference type="InterPro" id="IPR009057">
    <property type="entry name" value="Homeodomain-like_sf"/>
</dbReference>
<proteinExistence type="predicted"/>
<dbReference type="InterPro" id="IPR006447">
    <property type="entry name" value="Myb_dom_plants"/>
</dbReference>
<dbReference type="FunFam" id="1.10.10.60:FF:000007">
    <property type="entry name" value="Two-component response regulator"/>
    <property type="match status" value="1"/>
</dbReference>
<evidence type="ECO:0000313" key="10">
    <source>
        <dbReference type="Proteomes" id="UP000489600"/>
    </source>
</evidence>
<feature type="coiled-coil region" evidence="6">
    <location>
        <begin position="8"/>
        <end position="63"/>
    </location>
</feature>
<keyword evidence="5" id="KW-0539">Nucleus</keyword>
<name>A0A565BRQ7_9BRAS</name>
<keyword evidence="3" id="KW-0238">DNA-binding</keyword>
<evidence type="ECO:0000313" key="9">
    <source>
        <dbReference type="EMBL" id="VVB04065.1"/>
    </source>
</evidence>
<comment type="caution">
    <text evidence="9">The sequence shown here is derived from an EMBL/GenBank/DDBJ whole genome shotgun (WGS) entry which is preliminary data.</text>
</comment>
<dbReference type="NCBIfam" id="TIGR01557">
    <property type="entry name" value="myb_SHAQKYF"/>
    <property type="match status" value="1"/>
</dbReference>
<keyword evidence="6" id="KW-0175">Coiled coil</keyword>
<dbReference type="InterPro" id="IPR044787">
    <property type="entry name" value="HHO5-like"/>
</dbReference>
<dbReference type="OrthoDB" id="1908613at2759"/>
<sequence length="378" mass="42772">MIKNLSNMKNYNEIRERCCEYIEALEEERRNINVFHRELPLCLELVTQAIQAYKKEISETTTKNLYKKSECSEETTRECRSVLDLFIPIKHSLTSVDEEDKVNDDDDEHKSHETLTCFDDKNMKSEWLKSVQLWNQPGAVLSNNLLKSEVYNVSCFEDCSQEEIIKGNDGSASRHQLPCYETSNRENDNIKSPATTSGGGGHKKEADKAARGHRGKGRRKQKRSWPQELHQRFVNALKQLGGPNNATPKHIKELMKVDGLTSDQIKSHLQKYRLHTRRSSQTNPNNINSETPHFVVVGEIWAPQANHSTANAATLGETTTGIYGSMASSLAFVWPNRSNFGHTISEERSICSEKGIIRCNSSAISSSNPTKTKYANIL</sequence>
<dbReference type="InterPro" id="IPR058673">
    <property type="entry name" value="HHO5-like_N"/>
</dbReference>
<evidence type="ECO:0000256" key="5">
    <source>
        <dbReference type="ARBA" id="ARBA00023242"/>
    </source>
</evidence>
<organism evidence="9 10">
    <name type="scientific">Arabis nemorensis</name>
    <dbReference type="NCBI Taxonomy" id="586526"/>
    <lineage>
        <taxon>Eukaryota</taxon>
        <taxon>Viridiplantae</taxon>
        <taxon>Streptophyta</taxon>
        <taxon>Embryophyta</taxon>
        <taxon>Tracheophyta</taxon>
        <taxon>Spermatophyta</taxon>
        <taxon>Magnoliopsida</taxon>
        <taxon>eudicotyledons</taxon>
        <taxon>Gunneridae</taxon>
        <taxon>Pentapetalae</taxon>
        <taxon>rosids</taxon>
        <taxon>malvids</taxon>
        <taxon>Brassicales</taxon>
        <taxon>Brassicaceae</taxon>
        <taxon>Arabideae</taxon>
        <taxon>Arabis</taxon>
    </lineage>
</organism>
<dbReference type="GO" id="GO:0003677">
    <property type="term" value="F:DNA binding"/>
    <property type="evidence" value="ECO:0007669"/>
    <property type="project" value="UniProtKB-KW"/>
</dbReference>
<dbReference type="Pfam" id="PF00249">
    <property type="entry name" value="Myb_DNA-binding"/>
    <property type="match status" value="1"/>
</dbReference>
<comment type="subcellular location">
    <subcellularLocation>
        <location evidence="1">Nucleus</location>
    </subcellularLocation>
</comment>
<evidence type="ECO:0000256" key="1">
    <source>
        <dbReference type="ARBA" id="ARBA00004123"/>
    </source>
</evidence>
<evidence type="ECO:0000256" key="6">
    <source>
        <dbReference type="SAM" id="Coils"/>
    </source>
</evidence>